<keyword evidence="6" id="KW-1185">Reference proteome</keyword>
<feature type="active site" description="Proton acceptor" evidence="3">
    <location>
        <position position="293"/>
    </location>
</feature>
<dbReference type="GO" id="GO:0016768">
    <property type="term" value="F:spermine synthase activity"/>
    <property type="evidence" value="ECO:0007669"/>
    <property type="project" value="InterPro"/>
</dbReference>
<dbReference type="InterPro" id="IPR029063">
    <property type="entry name" value="SAM-dependent_MTases_sf"/>
</dbReference>
<dbReference type="InterPro" id="IPR001045">
    <property type="entry name" value="Spermi_synthase"/>
</dbReference>
<dbReference type="InterPro" id="IPR037163">
    <property type="entry name" value="Spermidine_synt_N_sf"/>
</dbReference>
<evidence type="ECO:0000313" key="5">
    <source>
        <dbReference type="EMBL" id="ODN03119.1"/>
    </source>
</evidence>
<dbReference type="PANTHER" id="PTHR46315">
    <property type="entry name" value="SPERMINE SYNTHASE"/>
    <property type="match status" value="1"/>
</dbReference>
<dbReference type="PROSITE" id="PS51006">
    <property type="entry name" value="PABS_2"/>
    <property type="match status" value="1"/>
</dbReference>
<dbReference type="InterPro" id="IPR015576">
    <property type="entry name" value="Spermine_synthase_animal"/>
</dbReference>
<dbReference type="InterPro" id="IPR035246">
    <property type="entry name" value="Spermidine_synt_N"/>
</dbReference>
<accession>A0A1D2ND06</accession>
<name>A0A1D2ND06_ORCCI</name>
<evidence type="ECO:0000259" key="4">
    <source>
        <dbReference type="PROSITE" id="PS51006"/>
    </source>
</evidence>
<dbReference type="AlphaFoldDB" id="A0A1D2ND06"/>
<dbReference type="FunFam" id="3.40.50.150:FF:000197">
    <property type="entry name" value="spermine synthase isoform X2"/>
    <property type="match status" value="1"/>
</dbReference>
<dbReference type="InterPro" id="IPR030373">
    <property type="entry name" value="PABS_CS"/>
</dbReference>
<evidence type="ECO:0000256" key="1">
    <source>
        <dbReference type="ARBA" id="ARBA00007867"/>
    </source>
</evidence>
<dbReference type="EMBL" id="LJIJ01000086">
    <property type="protein sequence ID" value="ODN03119.1"/>
    <property type="molecule type" value="Genomic_DNA"/>
</dbReference>
<dbReference type="STRING" id="48709.A0A1D2ND06"/>
<dbReference type="InterPro" id="IPR030374">
    <property type="entry name" value="PABS"/>
</dbReference>
<dbReference type="Gene3D" id="2.30.140.10">
    <property type="entry name" value="Spermidine synthase, tetramerisation domain"/>
    <property type="match status" value="1"/>
</dbReference>
<comment type="similarity">
    <text evidence="1">Belongs to the spermidine/spermine synthase family.</text>
</comment>
<reference evidence="5 6" key="1">
    <citation type="journal article" date="2016" name="Genome Biol. Evol.">
        <title>Gene Family Evolution Reflects Adaptation to Soil Environmental Stressors in the Genome of the Collembolan Orchesella cincta.</title>
        <authorList>
            <person name="Faddeeva-Vakhrusheva A."/>
            <person name="Derks M.F."/>
            <person name="Anvar S.Y."/>
            <person name="Agamennone V."/>
            <person name="Suring W."/>
            <person name="Smit S."/>
            <person name="van Straalen N.M."/>
            <person name="Roelofs D."/>
        </authorList>
    </citation>
    <scope>NUCLEOTIDE SEQUENCE [LARGE SCALE GENOMIC DNA]</scope>
    <source>
        <tissue evidence="5">Mixed pool</tissue>
    </source>
</reference>
<dbReference type="Gene3D" id="3.40.50.150">
    <property type="entry name" value="Vaccinia Virus protein VP39"/>
    <property type="match status" value="1"/>
</dbReference>
<dbReference type="Pfam" id="PF17284">
    <property type="entry name" value="Spermine_synt_N"/>
    <property type="match status" value="1"/>
</dbReference>
<dbReference type="Proteomes" id="UP000094527">
    <property type="component" value="Unassembled WGS sequence"/>
</dbReference>
<dbReference type="HAMAP" id="MF_00198">
    <property type="entry name" value="Spermidine_synth"/>
    <property type="match status" value="1"/>
</dbReference>
<proteinExistence type="inferred from homology"/>
<dbReference type="GO" id="GO:0006597">
    <property type="term" value="P:spermine biosynthetic process"/>
    <property type="evidence" value="ECO:0007669"/>
    <property type="project" value="InterPro"/>
</dbReference>
<evidence type="ECO:0000313" key="6">
    <source>
        <dbReference type="Proteomes" id="UP000094527"/>
    </source>
</evidence>
<dbReference type="SUPFAM" id="SSF53335">
    <property type="entry name" value="S-adenosyl-L-methionine-dependent methyltransferases"/>
    <property type="match status" value="1"/>
</dbReference>
<evidence type="ECO:0000256" key="2">
    <source>
        <dbReference type="ARBA" id="ARBA00022679"/>
    </source>
</evidence>
<evidence type="ECO:0000256" key="3">
    <source>
        <dbReference type="PROSITE-ProRule" id="PRU00354"/>
    </source>
</evidence>
<dbReference type="Pfam" id="PF01564">
    <property type="entry name" value="Spermine_synth"/>
    <property type="match status" value="1"/>
</dbReference>
<dbReference type="OMA" id="YLESWVF"/>
<dbReference type="OrthoDB" id="5953636at2759"/>
<keyword evidence="3" id="KW-0620">Polyamine biosynthesis</keyword>
<protein>
    <submittedName>
        <fullName evidence="5">Spermine synthase</fullName>
    </submittedName>
</protein>
<keyword evidence="2 3" id="KW-0808">Transferase</keyword>
<sequence>MGSQNLAKSGTILFDFPVPPTDVTDENGMNKVENAVVSVLAPHFGDLKQVSKHEMTSKGERVGEVRLYVEGSNGVTMTLRIYNDTFLVTATVEYDKTVLVDALSYDEIKSLEQKMIKLLNTEKKTKAMPELKRGLKHDIYFNTSDDRILEYDIKKMVYEKQSEFQHVQIAYSENYGNILVLDGLMNLAESDLIYTESLMWKGKMDYKGKNVLILGGGDGALLHELLKEGPAFVTMIDIDDTVMQQCREHLRSACGTTLDTYETDKYQVIVGDCVAFMKKCIESGRKFDVVFGDLTDIPISPIPQGEIWDFVLQIIQLSFSILEKGGVYMTHANGVSSKESLKTFETAVLGHLARPVSFTTLENFVPSFMEKWVFYQIKET</sequence>
<dbReference type="PANTHER" id="PTHR46315:SF1">
    <property type="entry name" value="SPERMINE SYNTHASE"/>
    <property type="match status" value="1"/>
</dbReference>
<organism evidence="5 6">
    <name type="scientific">Orchesella cincta</name>
    <name type="common">Springtail</name>
    <name type="synonym">Podura cincta</name>
    <dbReference type="NCBI Taxonomy" id="48709"/>
    <lineage>
        <taxon>Eukaryota</taxon>
        <taxon>Metazoa</taxon>
        <taxon>Ecdysozoa</taxon>
        <taxon>Arthropoda</taxon>
        <taxon>Hexapoda</taxon>
        <taxon>Collembola</taxon>
        <taxon>Entomobryomorpha</taxon>
        <taxon>Entomobryoidea</taxon>
        <taxon>Orchesellidae</taxon>
        <taxon>Orchesellinae</taxon>
        <taxon>Orchesella</taxon>
    </lineage>
</organism>
<dbReference type="CDD" id="cd02440">
    <property type="entry name" value="AdoMet_MTases"/>
    <property type="match status" value="1"/>
</dbReference>
<gene>
    <name evidence="5" type="ORF">Ocin01_03570</name>
</gene>
<comment type="caution">
    <text evidence="5">The sequence shown here is derived from an EMBL/GenBank/DDBJ whole genome shotgun (WGS) entry which is preliminary data.</text>
</comment>
<feature type="domain" description="PABS" evidence="4">
    <location>
        <begin position="138"/>
        <end position="379"/>
    </location>
</feature>
<dbReference type="PROSITE" id="PS01330">
    <property type="entry name" value="PABS_1"/>
    <property type="match status" value="1"/>
</dbReference>